<name>A0A1G7TD71_9ACTN</name>
<dbReference type="OrthoDB" id="4569917at2"/>
<organism evidence="1 2">
    <name type="scientific">Klenkia brasiliensis</name>
    <dbReference type="NCBI Taxonomy" id="333142"/>
    <lineage>
        <taxon>Bacteria</taxon>
        <taxon>Bacillati</taxon>
        <taxon>Actinomycetota</taxon>
        <taxon>Actinomycetes</taxon>
        <taxon>Geodermatophilales</taxon>
        <taxon>Geodermatophilaceae</taxon>
        <taxon>Klenkia</taxon>
    </lineage>
</organism>
<reference evidence="2" key="1">
    <citation type="submission" date="2016-10" db="EMBL/GenBank/DDBJ databases">
        <authorList>
            <person name="Varghese N."/>
            <person name="Submissions S."/>
        </authorList>
    </citation>
    <scope>NUCLEOTIDE SEQUENCE [LARGE SCALE GENOMIC DNA]</scope>
    <source>
        <strain evidence="2">DSM 44526</strain>
    </source>
</reference>
<dbReference type="RefSeq" id="WP_091062722.1">
    <property type="nucleotide sequence ID" value="NZ_FNCF01000003.1"/>
</dbReference>
<keyword evidence="2" id="KW-1185">Reference proteome</keyword>
<dbReference type="AlphaFoldDB" id="A0A1G7TD71"/>
<evidence type="ECO:0008006" key="3">
    <source>
        <dbReference type="Google" id="ProtNLM"/>
    </source>
</evidence>
<dbReference type="Proteomes" id="UP000198863">
    <property type="component" value="Unassembled WGS sequence"/>
</dbReference>
<dbReference type="EMBL" id="FNCF01000003">
    <property type="protein sequence ID" value="SDG33256.1"/>
    <property type="molecule type" value="Genomic_DNA"/>
</dbReference>
<evidence type="ECO:0000313" key="2">
    <source>
        <dbReference type="Proteomes" id="UP000198863"/>
    </source>
</evidence>
<protein>
    <recommendedName>
        <fullName evidence="3">DUF4126 domain-containing protein</fullName>
    </recommendedName>
</protein>
<gene>
    <name evidence="1" type="ORF">SAMN05660324_2423</name>
</gene>
<proteinExistence type="predicted"/>
<sequence length="315" mass="31158">MTGSFARGLAAGAAGTTVLNAVTYLDMAVRGRDASSTPEQTIDALAGVAGTKVPGKRSERANRRTALGALSGIGNGVAVGVLASLVRSAGVRLPSTVGAVTTGAAAMALTDGTIAALGVDDPRSWSRRDWASDALPHLAYGAAVQAVVEAIPASGDKPRRKASGGLTVRSLLLGVATGCRSSLGLAAPALTNPEGGALRKAASVAAVGGELYADKLEATPPRTDPQGLPVRFASAAGGAGALAAREDANAAVPILAGLVGAAAGTWGGLGWRRWADSAGIPDWQAAVLEDGVALALALAASLPGRNRRRAVLTPA</sequence>
<evidence type="ECO:0000313" key="1">
    <source>
        <dbReference type="EMBL" id="SDG33256.1"/>
    </source>
</evidence>
<accession>A0A1G7TD71</accession>